<dbReference type="SUPFAM" id="SSF46894">
    <property type="entry name" value="C-terminal effector domain of the bipartite response regulators"/>
    <property type="match status" value="1"/>
</dbReference>
<dbReference type="InterPro" id="IPR011006">
    <property type="entry name" value="CheY-like_superfamily"/>
</dbReference>
<dbReference type="CDD" id="cd06170">
    <property type="entry name" value="LuxR_C_like"/>
    <property type="match status" value="1"/>
</dbReference>
<evidence type="ECO:0000256" key="3">
    <source>
        <dbReference type="ARBA" id="ARBA00023125"/>
    </source>
</evidence>
<dbReference type="SUPFAM" id="SSF52172">
    <property type="entry name" value="CheY-like"/>
    <property type="match status" value="1"/>
</dbReference>
<dbReference type="AlphaFoldDB" id="A0A517NWV5"/>
<dbReference type="GO" id="GO:0000160">
    <property type="term" value="P:phosphorelay signal transduction system"/>
    <property type="evidence" value="ECO:0007669"/>
    <property type="project" value="InterPro"/>
</dbReference>
<accession>A0A517NWV5</accession>
<dbReference type="SMART" id="SM00421">
    <property type="entry name" value="HTH_LUXR"/>
    <property type="match status" value="1"/>
</dbReference>
<dbReference type="GO" id="GO:0003677">
    <property type="term" value="F:DNA binding"/>
    <property type="evidence" value="ECO:0007669"/>
    <property type="project" value="UniProtKB-KW"/>
</dbReference>
<dbReference type="PRINTS" id="PR00038">
    <property type="entry name" value="HTHLUXR"/>
</dbReference>
<feature type="domain" description="HTH luxR-type" evidence="6">
    <location>
        <begin position="143"/>
        <end position="208"/>
    </location>
</feature>
<keyword evidence="9" id="KW-1185">Reference proteome</keyword>
<dbReference type="OrthoDB" id="9796655at2"/>
<keyword evidence="4" id="KW-0804">Transcription</keyword>
<evidence type="ECO:0000313" key="9">
    <source>
        <dbReference type="Proteomes" id="UP000319817"/>
    </source>
</evidence>
<dbReference type="Pfam" id="PF00072">
    <property type="entry name" value="Response_reg"/>
    <property type="match status" value="1"/>
</dbReference>
<dbReference type="GO" id="GO:0006355">
    <property type="term" value="P:regulation of DNA-templated transcription"/>
    <property type="evidence" value="ECO:0007669"/>
    <property type="project" value="InterPro"/>
</dbReference>
<dbReference type="Gene3D" id="3.40.50.2300">
    <property type="match status" value="1"/>
</dbReference>
<dbReference type="CDD" id="cd17535">
    <property type="entry name" value="REC_NarL-like"/>
    <property type="match status" value="1"/>
</dbReference>
<evidence type="ECO:0000259" key="6">
    <source>
        <dbReference type="PROSITE" id="PS50043"/>
    </source>
</evidence>
<dbReference type="InterPro" id="IPR058245">
    <property type="entry name" value="NreC/VraR/RcsB-like_REC"/>
</dbReference>
<dbReference type="InterPro" id="IPR016032">
    <property type="entry name" value="Sig_transdc_resp-reg_C-effctor"/>
</dbReference>
<keyword evidence="1 5" id="KW-0597">Phosphoprotein</keyword>
<evidence type="ECO:0000256" key="2">
    <source>
        <dbReference type="ARBA" id="ARBA00023015"/>
    </source>
</evidence>
<dbReference type="PROSITE" id="PS50043">
    <property type="entry name" value="HTH_LUXR_2"/>
    <property type="match status" value="1"/>
</dbReference>
<feature type="modified residue" description="4-aspartylphosphate" evidence="5">
    <location>
        <position position="55"/>
    </location>
</feature>
<dbReference type="PANTHER" id="PTHR43214">
    <property type="entry name" value="TWO-COMPONENT RESPONSE REGULATOR"/>
    <property type="match status" value="1"/>
</dbReference>
<evidence type="ECO:0000256" key="1">
    <source>
        <dbReference type="ARBA" id="ARBA00022553"/>
    </source>
</evidence>
<protein>
    <submittedName>
        <fullName evidence="8">Oxygen regulatory protein NreC</fullName>
    </submittedName>
</protein>
<dbReference type="RefSeq" id="WP_145419416.1">
    <property type="nucleotide sequence ID" value="NZ_CP036526.1"/>
</dbReference>
<evidence type="ECO:0000259" key="7">
    <source>
        <dbReference type="PROSITE" id="PS50110"/>
    </source>
</evidence>
<dbReference type="Proteomes" id="UP000319817">
    <property type="component" value="Chromosome"/>
</dbReference>
<keyword evidence="2" id="KW-0805">Transcription regulation</keyword>
<dbReference type="PROSITE" id="PS50110">
    <property type="entry name" value="RESPONSE_REGULATORY"/>
    <property type="match status" value="1"/>
</dbReference>
<evidence type="ECO:0000256" key="4">
    <source>
        <dbReference type="ARBA" id="ARBA00023163"/>
    </source>
</evidence>
<evidence type="ECO:0000256" key="5">
    <source>
        <dbReference type="PROSITE-ProRule" id="PRU00169"/>
    </source>
</evidence>
<keyword evidence="3" id="KW-0238">DNA-binding</keyword>
<gene>
    <name evidence="8" type="primary">nreC</name>
    <name evidence="8" type="ORF">K239x_36120</name>
</gene>
<organism evidence="8 9">
    <name type="scientific">Stieleria marina</name>
    <dbReference type="NCBI Taxonomy" id="1930275"/>
    <lineage>
        <taxon>Bacteria</taxon>
        <taxon>Pseudomonadati</taxon>
        <taxon>Planctomycetota</taxon>
        <taxon>Planctomycetia</taxon>
        <taxon>Pirellulales</taxon>
        <taxon>Pirellulaceae</taxon>
        <taxon>Stieleria</taxon>
    </lineage>
</organism>
<dbReference type="PANTHER" id="PTHR43214:SF41">
    <property type="entry name" value="NITRATE_NITRITE RESPONSE REGULATOR PROTEIN NARP"/>
    <property type="match status" value="1"/>
</dbReference>
<dbReference type="EMBL" id="CP036526">
    <property type="protein sequence ID" value="QDT11612.1"/>
    <property type="molecule type" value="Genomic_DNA"/>
</dbReference>
<reference evidence="8 9" key="1">
    <citation type="submission" date="2019-02" db="EMBL/GenBank/DDBJ databases">
        <title>Deep-cultivation of Planctomycetes and their phenomic and genomic characterization uncovers novel biology.</title>
        <authorList>
            <person name="Wiegand S."/>
            <person name="Jogler M."/>
            <person name="Boedeker C."/>
            <person name="Pinto D."/>
            <person name="Vollmers J."/>
            <person name="Rivas-Marin E."/>
            <person name="Kohn T."/>
            <person name="Peeters S.H."/>
            <person name="Heuer A."/>
            <person name="Rast P."/>
            <person name="Oberbeckmann S."/>
            <person name="Bunk B."/>
            <person name="Jeske O."/>
            <person name="Meyerdierks A."/>
            <person name="Storesund J.E."/>
            <person name="Kallscheuer N."/>
            <person name="Luecker S."/>
            <person name="Lage O.M."/>
            <person name="Pohl T."/>
            <person name="Merkel B.J."/>
            <person name="Hornburger P."/>
            <person name="Mueller R.-W."/>
            <person name="Bruemmer F."/>
            <person name="Labrenz M."/>
            <person name="Spormann A.M."/>
            <person name="Op den Camp H."/>
            <person name="Overmann J."/>
            <person name="Amann R."/>
            <person name="Jetten M.S.M."/>
            <person name="Mascher T."/>
            <person name="Medema M.H."/>
            <person name="Devos D.P."/>
            <person name="Kaster A.-K."/>
            <person name="Ovreas L."/>
            <person name="Rohde M."/>
            <person name="Galperin M.Y."/>
            <person name="Jogler C."/>
        </authorList>
    </citation>
    <scope>NUCLEOTIDE SEQUENCE [LARGE SCALE GENOMIC DNA]</scope>
    <source>
        <strain evidence="8 9">K23_9</strain>
    </source>
</reference>
<dbReference type="PROSITE" id="PS00622">
    <property type="entry name" value="HTH_LUXR_1"/>
    <property type="match status" value="1"/>
</dbReference>
<feature type="domain" description="Response regulatory" evidence="7">
    <location>
        <begin position="4"/>
        <end position="120"/>
    </location>
</feature>
<dbReference type="SMART" id="SM00448">
    <property type="entry name" value="REC"/>
    <property type="match status" value="1"/>
</dbReference>
<dbReference type="InterPro" id="IPR039420">
    <property type="entry name" value="WalR-like"/>
</dbReference>
<name>A0A517NWV5_9BACT</name>
<sequence length="209" mass="23200">MGVSVAVVDDHPLIRRGLAEAIREESDLNVAWTATSVAETMDKLQFEVPDVAVVDLVLTDGQGLDLVRDVKKKHINTKILVSSMQDETVYANRCLKAGAHGFIGKSEPVETLIDAVRLIVNDQIYLSPKMTSRMLQNIGSPNEADGVERLSDRELQVLEMIGTGKDTKSIAKEMHVSPKTIDSFRERIKSKLQISNATELMHFAVRRTM</sequence>
<dbReference type="InterPro" id="IPR000792">
    <property type="entry name" value="Tscrpt_reg_LuxR_C"/>
</dbReference>
<dbReference type="Pfam" id="PF00196">
    <property type="entry name" value="GerE"/>
    <property type="match status" value="1"/>
</dbReference>
<dbReference type="InterPro" id="IPR001789">
    <property type="entry name" value="Sig_transdc_resp-reg_receiver"/>
</dbReference>
<proteinExistence type="predicted"/>
<evidence type="ECO:0000313" key="8">
    <source>
        <dbReference type="EMBL" id="QDT11612.1"/>
    </source>
</evidence>